<evidence type="ECO:0000256" key="3">
    <source>
        <dbReference type="ARBA" id="ARBA00022722"/>
    </source>
</evidence>
<protein>
    <recommendedName>
        <fullName evidence="7">Exonuclease domain-containing protein</fullName>
    </recommendedName>
</protein>
<evidence type="ECO:0000256" key="4">
    <source>
        <dbReference type="ARBA" id="ARBA00022801"/>
    </source>
</evidence>
<dbReference type="GO" id="GO:0003676">
    <property type="term" value="F:nucleic acid binding"/>
    <property type="evidence" value="ECO:0007669"/>
    <property type="project" value="InterPro"/>
</dbReference>
<dbReference type="EMBL" id="CAEY01001369">
    <property type="status" value="NOT_ANNOTATED_CDS"/>
    <property type="molecule type" value="Genomic_DNA"/>
</dbReference>
<feature type="domain" description="Exonuclease" evidence="7">
    <location>
        <begin position="208"/>
        <end position="368"/>
    </location>
</feature>
<dbReference type="InterPro" id="IPR034922">
    <property type="entry name" value="REX1-like_exo"/>
</dbReference>
<comment type="subcellular location">
    <subcellularLocation>
        <location evidence="1">Nucleus</location>
    </subcellularLocation>
</comment>
<evidence type="ECO:0000256" key="1">
    <source>
        <dbReference type="ARBA" id="ARBA00004123"/>
    </source>
</evidence>
<dbReference type="Gene3D" id="3.30.420.10">
    <property type="entry name" value="Ribonuclease H-like superfamily/Ribonuclease H"/>
    <property type="match status" value="1"/>
</dbReference>
<reference evidence="9" key="1">
    <citation type="submission" date="2011-08" db="EMBL/GenBank/DDBJ databases">
        <authorList>
            <person name="Rombauts S."/>
        </authorList>
    </citation>
    <scope>NUCLEOTIDE SEQUENCE</scope>
    <source>
        <strain evidence="9">London</strain>
    </source>
</reference>
<dbReference type="CDD" id="cd06145">
    <property type="entry name" value="REX1_like"/>
    <property type="match status" value="1"/>
</dbReference>
<organism evidence="8 9">
    <name type="scientific">Tetranychus urticae</name>
    <name type="common">Two-spotted spider mite</name>
    <dbReference type="NCBI Taxonomy" id="32264"/>
    <lineage>
        <taxon>Eukaryota</taxon>
        <taxon>Metazoa</taxon>
        <taxon>Ecdysozoa</taxon>
        <taxon>Arthropoda</taxon>
        <taxon>Chelicerata</taxon>
        <taxon>Arachnida</taxon>
        <taxon>Acari</taxon>
        <taxon>Acariformes</taxon>
        <taxon>Trombidiformes</taxon>
        <taxon>Prostigmata</taxon>
        <taxon>Eleutherengona</taxon>
        <taxon>Raphignathae</taxon>
        <taxon>Tetranychoidea</taxon>
        <taxon>Tetranychidae</taxon>
        <taxon>Tetranychus</taxon>
    </lineage>
</organism>
<dbReference type="PANTHER" id="PTHR12801">
    <property type="entry name" value="RNA EXONUCLEASE REXO1 / RECO3 FAMILY MEMBER-RELATED"/>
    <property type="match status" value="1"/>
</dbReference>
<proteinExistence type="inferred from homology"/>
<dbReference type="GO" id="GO:0004527">
    <property type="term" value="F:exonuclease activity"/>
    <property type="evidence" value="ECO:0007669"/>
    <property type="project" value="UniProtKB-KW"/>
</dbReference>
<dbReference type="OMA" id="WFRLERS"/>
<dbReference type="PANTHER" id="PTHR12801:SF82">
    <property type="entry name" value="RNA EXONUCLEASE 5"/>
    <property type="match status" value="1"/>
</dbReference>
<comment type="similarity">
    <text evidence="2">Belongs to the REXO1/REXO3 family.</text>
</comment>
<dbReference type="SMART" id="SM00479">
    <property type="entry name" value="EXOIII"/>
    <property type="match status" value="1"/>
</dbReference>
<dbReference type="InterPro" id="IPR013520">
    <property type="entry name" value="Ribonucl_H"/>
</dbReference>
<dbReference type="Proteomes" id="UP000015104">
    <property type="component" value="Unassembled WGS sequence"/>
</dbReference>
<sequence length="452" mass="52262">MDNQMEIIDKEKRREQQKLNKLKPKFILLMKGFNAKGAHDLKNREQQFLTLGDMQQLILSCFLPAPKLNFKPEWFILQRVLKAEKAAVFLLDFDADELHSKFSTTFDDIVRFDIYPDWLDYLLTINLSKNQTAKLRHPDGTMKIKTQNTRKIESENEELNSKSKKFTKLDLLLSPGQMLEECYQFPKPLSDIRHTIRKRYLPVTENSPLFAIDCEMCLAEGNESVLTRVSIVDENYNLVLDTLVKPEVPIKDYITRFSGITKEMLDPVDITLSDVKKILKKIIPRDAILCGQSLQNDLKALKTFHPYCIDTSVIYNLSGSRGSKPGLKTLSSIFLEEKIQQGKRGHCSVEDARATMKLVNLKLKNGLIFADRVLDNRINWQTPVVSLSTFFELHEIDVRIYYDYINMDMSDKFISVFKRMDGSLLSSIFRIVNSDKKICVILTKNGYCYIKV</sequence>
<gene>
    <name evidence="8" type="primary">107359549</name>
</gene>
<evidence type="ECO:0000256" key="5">
    <source>
        <dbReference type="ARBA" id="ARBA00022839"/>
    </source>
</evidence>
<dbReference type="FunFam" id="3.30.420.10:FF:000019">
    <property type="entry name" value="RNA exonuclease NEF-sp"/>
    <property type="match status" value="1"/>
</dbReference>
<dbReference type="GO" id="GO:0005634">
    <property type="term" value="C:nucleus"/>
    <property type="evidence" value="ECO:0007669"/>
    <property type="project" value="UniProtKB-SubCell"/>
</dbReference>
<dbReference type="Pfam" id="PF00929">
    <property type="entry name" value="RNase_T"/>
    <property type="match status" value="1"/>
</dbReference>
<dbReference type="InterPro" id="IPR036397">
    <property type="entry name" value="RNaseH_sf"/>
</dbReference>
<dbReference type="SUPFAM" id="SSF53098">
    <property type="entry name" value="Ribonuclease H-like"/>
    <property type="match status" value="1"/>
</dbReference>
<accession>T1K2S0</accession>
<evidence type="ECO:0000256" key="6">
    <source>
        <dbReference type="ARBA" id="ARBA00023242"/>
    </source>
</evidence>
<dbReference type="EnsemblMetazoa" id="tetur04g06080.1">
    <property type="protein sequence ID" value="tetur04g06080.1"/>
    <property type="gene ID" value="tetur04g06080"/>
</dbReference>
<dbReference type="AlphaFoldDB" id="T1K2S0"/>
<dbReference type="STRING" id="32264.T1K2S0"/>
<evidence type="ECO:0000313" key="8">
    <source>
        <dbReference type="EnsemblMetazoa" id="tetur04g06080.1"/>
    </source>
</evidence>
<name>T1K2S0_TETUR</name>
<dbReference type="InterPro" id="IPR047021">
    <property type="entry name" value="REXO1/3/4-like"/>
</dbReference>
<dbReference type="eggNOG" id="KOG2248">
    <property type="taxonomic scope" value="Eukaryota"/>
</dbReference>
<keyword evidence="3" id="KW-0540">Nuclease</keyword>
<evidence type="ECO:0000259" key="7">
    <source>
        <dbReference type="SMART" id="SM00479"/>
    </source>
</evidence>
<keyword evidence="4" id="KW-0378">Hydrolase</keyword>
<dbReference type="HOGENOM" id="CLU_605994_0_0_1"/>
<dbReference type="InterPro" id="IPR012337">
    <property type="entry name" value="RNaseH-like_sf"/>
</dbReference>
<evidence type="ECO:0000313" key="9">
    <source>
        <dbReference type="Proteomes" id="UP000015104"/>
    </source>
</evidence>
<keyword evidence="5" id="KW-0269">Exonuclease</keyword>
<reference evidence="8" key="2">
    <citation type="submission" date="2015-06" db="UniProtKB">
        <authorList>
            <consortium name="EnsemblMetazoa"/>
        </authorList>
    </citation>
    <scope>IDENTIFICATION</scope>
</reference>
<dbReference type="OrthoDB" id="3996471at2759"/>
<keyword evidence="9" id="KW-1185">Reference proteome</keyword>
<evidence type="ECO:0000256" key="2">
    <source>
        <dbReference type="ARBA" id="ARBA00006357"/>
    </source>
</evidence>
<dbReference type="KEGG" id="tut:107359549"/>
<keyword evidence="6" id="KW-0539">Nucleus</keyword>